<evidence type="ECO:0000313" key="4">
    <source>
        <dbReference type="Proteomes" id="UP000645217"/>
    </source>
</evidence>
<organism evidence="3 4">
    <name type="scientific">Sphaerisporangium melleum</name>
    <dbReference type="NCBI Taxonomy" id="321316"/>
    <lineage>
        <taxon>Bacteria</taxon>
        <taxon>Bacillati</taxon>
        <taxon>Actinomycetota</taxon>
        <taxon>Actinomycetes</taxon>
        <taxon>Streptosporangiales</taxon>
        <taxon>Streptosporangiaceae</taxon>
        <taxon>Sphaerisporangium</taxon>
    </lineage>
</organism>
<dbReference type="InterPro" id="IPR050834">
    <property type="entry name" value="Glycosyltransf_2"/>
</dbReference>
<comment type="caution">
    <text evidence="3">The sequence shown here is derived from an EMBL/GenBank/DDBJ whole genome shotgun (WGS) entry which is preliminary data.</text>
</comment>
<evidence type="ECO:0000259" key="2">
    <source>
        <dbReference type="Pfam" id="PF00535"/>
    </source>
</evidence>
<evidence type="ECO:0000256" key="1">
    <source>
        <dbReference type="SAM" id="MobiDB-lite"/>
    </source>
</evidence>
<name>A0A917VQ77_9ACTN</name>
<dbReference type="Gene3D" id="3.90.550.10">
    <property type="entry name" value="Spore Coat Polysaccharide Biosynthesis Protein SpsA, Chain A"/>
    <property type="match status" value="1"/>
</dbReference>
<dbReference type="PANTHER" id="PTHR43685">
    <property type="entry name" value="GLYCOSYLTRANSFERASE"/>
    <property type="match status" value="1"/>
</dbReference>
<dbReference type="PANTHER" id="PTHR43685:SF3">
    <property type="entry name" value="SLR2126 PROTEIN"/>
    <property type="match status" value="1"/>
</dbReference>
<feature type="region of interest" description="Disordered" evidence="1">
    <location>
        <begin position="509"/>
        <end position="566"/>
    </location>
</feature>
<reference evidence="3" key="2">
    <citation type="submission" date="2020-09" db="EMBL/GenBank/DDBJ databases">
        <authorList>
            <person name="Sun Q."/>
            <person name="Ohkuma M."/>
        </authorList>
    </citation>
    <scope>NUCLEOTIDE SEQUENCE</scope>
    <source>
        <strain evidence="3">JCM 13064</strain>
    </source>
</reference>
<feature type="compositionally biased region" description="Basic and acidic residues" evidence="1">
    <location>
        <begin position="529"/>
        <end position="542"/>
    </location>
</feature>
<feature type="domain" description="Glycosyltransferase 2-like" evidence="2">
    <location>
        <begin position="31"/>
        <end position="156"/>
    </location>
</feature>
<dbReference type="SUPFAM" id="SSF53448">
    <property type="entry name" value="Nucleotide-diphospho-sugar transferases"/>
    <property type="match status" value="1"/>
</dbReference>
<dbReference type="CDD" id="cd00761">
    <property type="entry name" value="Glyco_tranf_GTA_type"/>
    <property type="match status" value="1"/>
</dbReference>
<accession>A0A917VQ77</accession>
<sequence>MGTTWPRIRHNDYGVLTPPEPGAWTPRLTVSVVIAAYGHQDKLDLTLAALAAQSYPRHLMEVIVVDDGTSPALRLPEIVPDNTRLVTTEPGSRGRSNARNTGLALAGGDVVHWLDADMVTFHDEVEAHMRWHHLAGYLVVMGYVRYVDHRPGALRPAEVHAAVSAAATEKLFDEAASEPHSWIVDLAERTDGLRTAGDAAYRVHVTNAASVNTRLLRAAGPLDTGLVLGEDTELGYRLAQEGAAFVLAPEARSRHLGASMMMRDGDQVRRYNQVFVPDHIPVMRWRRTHPRRQWLVPYVDVVVEAAGASYDDLRATVDGLLASTLNDIRITLVGPWESVREDRRNPLDSPLLDLLMVRGLYRGEPRVRFAESVPETVAPVPYRLLCPAGWVPGPETLRRLVRQAVERGDGLVSVALDEADEVIAARLERTAAFARAALVRAEGESLDAAVDDVAGTRWVDGASLGFLAAADAEPPERGKTDDPALTREIARLRAENARLADRLAALTGGAAEGAQDGQDGRIEQNGAGRDGEQGERGGDRGGEGGGRTRPVVSPRRGARALLRRLR</sequence>
<dbReference type="InterPro" id="IPR001173">
    <property type="entry name" value="Glyco_trans_2-like"/>
</dbReference>
<dbReference type="Pfam" id="PF00535">
    <property type="entry name" value="Glycos_transf_2"/>
    <property type="match status" value="1"/>
</dbReference>
<protein>
    <recommendedName>
        <fullName evidence="2">Glycosyltransferase 2-like domain-containing protein</fullName>
    </recommendedName>
</protein>
<dbReference type="AlphaFoldDB" id="A0A917VQ77"/>
<reference evidence="3" key="1">
    <citation type="journal article" date="2014" name="Int. J. Syst. Evol. Microbiol.">
        <title>Complete genome sequence of Corynebacterium casei LMG S-19264T (=DSM 44701T), isolated from a smear-ripened cheese.</title>
        <authorList>
            <consortium name="US DOE Joint Genome Institute (JGI-PGF)"/>
            <person name="Walter F."/>
            <person name="Albersmeier A."/>
            <person name="Kalinowski J."/>
            <person name="Ruckert C."/>
        </authorList>
    </citation>
    <scope>NUCLEOTIDE SEQUENCE</scope>
    <source>
        <strain evidence="3">JCM 13064</strain>
    </source>
</reference>
<keyword evidence="4" id="KW-1185">Reference proteome</keyword>
<proteinExistence type="predicted"/>
<gene>
    <name evidence="3" type="ORF">GCM10007964_51920</name>
</gene>
<dbReference type="RefSeq" id="WP_189165654.1">
    <property type="nucleotide sequence ID" value="NZ_BMNT01000031.1"/>
</dbReference>
<dbReference type="InterPro" id="IPR029044">
    <property type="entry name" value="Nucleotide-diphossugar_trans"/>
</dbReference>
<dbReference type="Proteomes" id="UP000645217">
    <property type="component" value="Unassembled WGS sequence"/>
</dbReference>
<evidence type="ECO:0000313" key="3">
    <source>
        <dbReference type="EMBL" id="GGL03427.1"/>
    </source>
</evidence>
<feature type="compositionally biased region" description="Basic residues" evidence="1">
    <location>
        <begin position="556"/>
        <end position="566"/>
    </location>
</feature>
<dbReference type="EMBL" id="BMNT01000031">
    <property type="protein sequence ID" value="GGL03427.1"/>
    <property type="molecule type" value="Genomic_DNA"/>
</dbReference>